<organism evidence="13 14">
    <name type="scientific">Aquisalinus flavus</name>
    <dbReference type="NCBI Taxonomy" id="1526572"/>
    <lineage>
        <taxon>Bacteria</taxon>
        <taxon>Pseudomonadati</taxon>
        <taxon>Pseudomonadota</taxon>
        <taxon>Alphaproteobacteria</taxon>
        <taxon>Parvularculales</taxon>
        <taxon>Parvularculaceae</taxon>
        <taxon>Aquisalinus</taxon>
    </lineage>
</organism>
<comment type="cofactor">
    <cofactor evidence="11">
        <name>FMN</name>
        <dbReference type="ChEBI" id="CHEBI:58210"/>
    </cofactor>
    <text evidence="11">Binds 1 FMN per subunit.</text>
</comment>
<feature type="binding site" evidence="11">
    <location>
        <begin position="64"/>
        <end position="68"/>
    </location>
    <ligand>
        <name>FMN</name>
        <dbReference type="ChEBI" id="CHEBI:58210"/>
    </ligand>
</feature>
<feature type="binding site" evidence="11">
    <location>
        <begin position="240"/>
        <end position="241"/>
    </location>
    <ligand>
        <name>substrate</name>
    </ligand>
</feature>
<dbReference type="Pfam" id="PF01180">
    <property type="entry name" value="DHO_dh"/>
    <property type="match status" value="1"/>
</dbReference>
<evidence type="ECO:0000313" key="14">
    <source>
        <dbReference type="Proteomes" id="UP000613582"/>
    </source>
</evidence>
<evidence type="ECO:0000259" key="12">
    <source>
        <dbReference type="Pfam" id="PF01180"/>
    </source>
</evidence>
<keyword evidence="7 11" id="KW-0665">Pyrimidine biosynthesis</keyword>
<dbReference type="CDD" id="cd04738">
    <property type="entry name" value="DHOD_2_like"/>
    <property type="match status" value="1"/>
</dbReference>
<evidence type="ECO:0000256" key="9">
    <source>
        <dbReference type="ARBA" id="ARBA00023136"/>
    </source>
</evidence>
<name>A0A8J2Y7T5_9PROT</name>
<feature type="active site" description="Nucleophile" evidence="11">
    <location>
        <position position="176"/>
    </location>
</feature>
<feature type="binding site" evidence="11">
    <location>
        <position position="68"/>
    </location>
    <ligand>
        <name>substrate</name>
    </ligand>
</feature>
<dbReference type="InterPro" id="IPR013785">
    <property type="entry name" value="Aldolase_TIM"/>
</dbReference>
<comment type="subcellular location">
    <subcellularLocation>
        <location evidence="11">Cell membrane</location>
        <topology evidence="11">Peripheral membrane protein</topology>
    </subcellularLocation>
    <subcellularLocation>
        <location evidence="2">Membrane</location>
    </subcellularLocation>
</comment>
<keyword evidence="11" id="KW-1003">Cell membrane</keyword>
<feature type="binding site" evidence="11">
    <location>
        <position position="88"/>
    </location>
    <ligand>
        <name>FMN</name>
        <dbReference type="ChEBI" id="CHEBI:58210"/>
    </ligand>
</feature>
<dbReference type="NCBIfam" id="NF003652">
    <property type="entry name" value="PRK05286.2-5"/>
    <property type="match status" value="1"/>
</dbReference>
<feature type="binding site" evidence="11">
    <location>
        <position position="173"/>
    </location>
    <ligand>
        <name>substrate</name>
    </ligand>
</feature>
<evidence type="ECO:0000256" key="4">
    <source>
        <dbReference type="ARBA" id="ARBA00005359"/>
    </source>
</evidence>
<comment type="similarity">
    <text evidence="4 11">Belongs to the dihydroorotate dehydrogenase family. Type 2 subfamily.</text>
</comment>
<dbReference type="PIRSF" id="PIRSF000164">
    <property type="entry name" value="DHO_oxidase"/>
    <property type="match status" value="1"/>
</dbReference>
<dbReference type="InterPro" id="IPR050074">
    <property type="entry name" value="DHO_dehydrogenase"/>
</dbReference>
<evidence type="ECO:0000256" key="8">
    <source>
        <dbReference type="ARBA" id="ARBA00023002"/>
    </source>
</evidence>
<reference evidence="13" key="1">
    <citation type="journal article" date="2014" name="Int. J. Syst. Evol. Microbiol.">
        <title>Complete genome sequence of Corynebacterium casei LMG S-19264T (=DSM 44701T), isolated from a smear-ripened cheese.</title>
        <authorList>
            <consortium name="US DOE Joint Genome Institute (JGI-PGF)"/>
            <person name="Walter F."/>
            <person name="Albersmeier A."/>
            <person name="Kalinowski J."/>
            <person name="Ruckert C."/>
        </authorList>
    </citation>
    <scope>NUCLEOTIDE SEQUENCE</scope>
    <source>
        <strain evidence="13">CGMCC 1.12921</strain>
    </source>
</reference>
<dbReference type="HAMAP" id="MF_00225">
    <property type="entry name" value="DHO_dh_type2"/>
    <property type="match status" value="1"/>
</dbReference>
<dbReference type="PROSITE" id="PS00911">
    <property type="entry name" value="DHODEHASE_1"/>
    <property type="match status" value="1"/>
</dbReference>
<dbReference type="InterPro" id="IPR005720">
    <property type="entry name" value="Dihydroorotate_DH_cat"/>
</dbReference>
<evidence type="ECO:0000256" key="10">
    <source>
        <dbReference type="ARBA" id="ARBA00048639"/>
    </source>
</evidence>
<dbReference type="EC" id="1.3.5.2" evidence="11"/>
<keyword evidence="9 11" id="KW-0472">Membrane</keyword>
<dbReference type="Gene3D" id="3.20.20.70">
    <property type="entry name" value="Aldolase class I"/>
    <property type="match status" value="1"/>
</dbReference>
<comment type="subunit">
    <text evidence="11">Monomer.</text>
</comment>
<dbReference type="InterPro" id="IPR001295">
    <property type="entry name" value="Dihydroorotate_DH_CS"/>
</dbReference>
<proteinExistence type="inferred from homology"/>
<dbReference type="Proteomes" id="UP000613582">
    <property type="component" value="Unassembled WGS sequence"/>
</dbReference>
<comment type="caution">
    <text evidence="13">The sequence shown here is derived from an EMBL/GenBank/DDBJ whole genome shotgun (WGS) entry which is preliminary data.</text>
</comment>
<dbReference type="RefSeq" id="WP_188160605.1">
    <property type="nucleotide sequence ID" value="NZ_BMGH01000002.1"/>
</dbReference>
<feature type="domain" description="Dihydroorotate dehydrogenase catalytic" evidence="12">
    <location>
        <begin position="47"/>
        <end position="333"/>
    </location>
</feature>
<feature type="binding site" evidence="11">
    <location>
        <position position="262"/>
    </location>
    <ligand>
        <name>FMN</name>
        <dbReference type="ChEBI" id="CHEBI:58210"/>
    </ligand>
</feature>
<dbReference type="GO" id="GO:0044205">
    <property type="term" value="P:'de novo' UMP biosynthetic process"/>
    <property type="evidence" value="ECO:0007669"/>
    <property type="project" value="UniProtKB-UniRule"/>
</dbReference>
<comment type="function">
    <text evidence="1 11">Catalyzes the conversion of dihydroorotate to orotate with quinone as electron acceptor.</text>
</comment>
<keyword evidence="6 11" id="KW-0288">FMN</keyword>
<feature type="binding site" evidence="11">
    <location>
        <begin position="113"/>
        <end position="117"/>
    </location>
    <ligand>
        <name>substrate</name>
    </ligand>
</feature>
<dbReference type="GO" id="GO:0005737">
    <property type="term" value="C:cytoplasm"/>
    <property type="evidence" value="ECO:0007669"/>
    <property type="project" value="InterPro"/>
</dbReference>
<evidence type="ECO:0000256" key="11">
    <source>
        <dbReference type="HAMAP-Rule" id="MF_00225"/>
    </source>
</evidence>
<evidence type="ECO:0000256" key="1">
    <source>
        <dbReference type="ARBA" id="ARBA00003125"/>
    </source>
</evidence>
<dbReference type="NCBIfam" id="TIGR01036">
    <property type="entry name" value="pyrD_sub2"/>
    <property type="match status" value="1"/>
</dbReference>
<feature type="binding site" evidence="11">
    <location>
        <begin position="312"/>
        <end position="313"/>
    </location>
    <ligand>
        <name>FMN</name>
        <dbReference type="ChEBI" id="CHEBI:58210"/>
    </ligand>
</feature>
<evidence type="ECO:0000313" key="13">
    <source>
        <dbReference type="EMBL" id="GGD19102.1"/>
    </source>
</evidence>
<feature type="binding site" evidence="11">
    <location>
        <position position="211"/>
    </location>
    <ligand>
        <name>FMN</name>
        <dbReference type="ChEBI" id="CHEBI:58210"/>
    </ligand>
</feature>
<dbReference type="InterPro" id="IPR012135">
    <property type="entry name" value="Dihydroorotate_DH_1_2"/>
</dbReference>
<sequence length="350" mass="36474">MKLPLPLATAGAKLLTTIDPEQAHRLTIRALKAGLQPAVTPVTDKRLAIRVAGIDFPNPLGLAAGFDKNAEVPDAVLALGFGFVEVGAVTPQPQPGNDRPRVFRLKDNNAVINRYGFNNDGLALIARRLQDRKRRGGIVGINLGANKTTEDKAADYVAGLKALEPHVDFATVNISSPNTPGLRTLQGRVPLEDLLARVLSARTGTLPVFLKIAPDLTDEDKADIAAVAKTSGIDGLIVSNTTITRPDGLDPELATEAGGLSGEPLFALSTAVLKDFAVALGGAVPLIGVGGVSSAKDAYAKILAGASLVQLYTAMVYEGPGLPTQILRGLVDYLQADGFISVEDAVGKGL</sequence>
<dbReference type="PROSITE" id="PS00912">
    <property type="entry name" value="DHODEHASE_2"/>
    <property type="match status" value="1"/>
</dbReference>
<comment type="catalytic activity">
    <reaction evidence="10 11">
        <text>(S)-dihydroorotate + a quinone = orotate + a quinol</text>
        <dbReference type="Rhea" id="RHEA:30187"/>
        <dbReference type="ChEBI" id="CHEBI:24646"/>
        <dbReference type="ChEBI" id="CHEBI:30839"/>
        <dbReference type="ChEBI" id="CHEBI:30864"/>
        <dbReference type="ChEBI" id="CHEBI:132124"/>
        <dbReference type="EC" id="1.3.5.2"/>
    </reaction>
</comment>
<dbReference type="AlphaFoldDB" id="A0A8J2Y7T5"/>
<evidence type="ECO:0000256" key="5">
    <source>
        <dbReference type="ARBA" id="ARBA00022630"/>
    </source>
</evidence>
<dbReference type="SUPFAM" id="SSF51395">
    <property type="entry name" value="FMN-linked oxidoreductases"/>
    <property type="match status" value="1"/>
</dbReference>
<feature type="binding site" evidence="11">
    <location>
        <position position="239"/>
    </location>
    <ligand>
        <name>FMN</name>
        <dbReference type="ChEBI" id="CHEBI:58210"/>
    </ligand>
</feature>
<protein>
    <recommendedName>
        <fullName evidence="11">Dihydroorotate dehydrogenase (quinone)</fullName>
        <ecNumber evidence="11">1.3.5.2</ecNumber>
    </recommendedName>
    <alternativeName>
        <fullName evidence="11">DHOdehase</fullName>
        <shortName evidence="11">DHOD</shortName>
        <shortName evidence="11">DHODase</shortName>
    </alternativeName>
    <alternativeName>
        <fullName evidence="11">Dihydroorotate oxidase</fullName>
    </alternativeName>
</protein>
<accession>A0A8J2Y7T5</accession>
<dbReference type="UniPathway" id="UPA00070">
    <property type="reaction ID" value="UER00946"/>
</dbReference>
<keyword evidence="8 11" id="KW-0560">Oxidoreductase</keyword>
<dbReference type="GO" id="GO:0106430">
    <property type="term" value="F:dihydroorotate dehydrogenase (quinone) activity"/>
    <property type="evidence" value="ECO:0007669"/>
    <property type="project" value="UniProtKB-EC"/>
</dbReference>
<evidence type="ECO:0000256" key="3">
    <source>
        <dbReference type="ARBA" id="ARBA00005161"/>
    </source>
</evidence>
<feature type="binding site" evidence="11">
    <location>
        <position position="178"/>
    </location>
    <ligand>
        <name>substrate</name>
    </ligand>
</feature>
<dbReference type="EMBL" id="BMGH01000002">
    <property type="protein sequence ID" value="GGD19102.1"/>
    <property type="molecule type" value="Genomic_DNA"/>
</dbReference>
<reference evidence="13" key="2">
    <citation type="submission" date="2020-09" db="EMBL/GenBank/DDBJ databases">
        <authorList>
            <person name="Sun Q."/>
            <person name="Zhou Y."/>
        </authorList>
    </citation>
    <scope>NUCLEOTIDE SEQUENCE</scope>
    <source>
        <strain evidence="13">CGMCC 1.12921</strain>
    </source>
</reference>
<dbReference type="NCBIfam" id="NF003645">
    <property type="entry name" value="PRK05286.1-2"/>
    <property type="match status" value="1"/>
</dbReference>
<feature type="binding site" evidence="11">
    <location>
        <position position="173"/>
    </location>
    <ligand>
        <name>FMN</name>
        <dbReference type="ChEBI" id="CHEBI:58210"/>
    </ligand>
</feature>
<dbReference type="GO" id="GO:0005886">
    <property type="term" value="C:plasma membrane"/>
    <property type="evidence" value="ECO:0007669"/>
    <property type="project" value="UniProtKB-SubCell"/>
</dbReference>
<feature type="binding site" evidence="11">
    <location>
        <position position="291"/>
    </location>
    <ligand>
        <name>FMN</name>
        <dbReference type="ChEBI" id="CHEBI:58210"/>
    </ligand>
</feature>
<dbReference type="PANTHER" id="PTHR48109">
    <property type="entry name" value="DIHYDROOROTATE DEHYDROGENASE (QUINONE), MITOCHONDRIAL-RELATED"/>
    <property type="match status" value="1"/>
</dbReference>
<gene>
    <name evidence="11 13" type="primary">pyrD</name>
    <name evidence="13" type="ORF">GCM10011342_29760</name>
</gene>
<keyword evidence="5 11" id="KW-0285">Flavoprotein</keyword>
<dbReference type="GO" id="GO:0006207">
    <property type="term" value="P:'de novo' pyrimidine nucleobase biosynthetic process"/>
    <property type="evidence" value="ECO:0007669"/>
    <property type="project" value="UniProtKB-UniRule"/>
</dbReference>
<feature type="binding site" evidence="11">
    <location>
        <position position="142"/>
    </location>
    <ligand>
        <name>FMN</name>
        <dbReference type="ChEBI" id="CHEBI:58210"/>
    </ligand>
</feature>
<comment type="pathway">
    <text evidence="3 11">Pyrimidine metabolism; UMP biosynthesis via de novo pathway; orotate from (S)-dihydroorotate (quinone route): step 1/1.</text>
</comment>
<evidence type="ECO:0000256" key="7">
    <source>
        <dbReference type="ARBA" id="ARBA00022975"/>
    </source>
</evidence>
<dbReference type="PANTHER" id="PTHR48109:SF4">
    <property type="entry name" value="DIHYDROOROTATE DEHYDROGENASE (QUINONE), MITOCHONDRIAL"/>
    <property type="match status" value="1"/>
</dbReference>
<keyword evidence="14" id="KW-1185">Reference proteome</keyword>
<evidence type="ECO:0000256" key="2">
    <source>
        <dbReference type="ARBA" id="ARBA00004370"/>
    </source>
</evidence>
<evidence type="ECO:0000256" key="6">
    <source>
        <dbReference type="ARBA" id="ARBA00022643"/>
    </source>
</evidence>
<dbReference type="InterPro" id="IPR005719">
    <property type="entry name" value="Dihydroorotate_DH_2"/>
</dbReference>